<evidence type="ECO:0000256" key="2">
    <source>
        <dbReference type="ARBA" id="ARBA00022679"/>
    </source>
</evidence>
<dbReference type="InterPro" id="IPR050447">
    <property type="entry name" value="Erg6_SMT_methyltransf"/>
</dbReference>
<dbReference type="OrthoDB" id="506498at2759"/>
<gene>
    <name evidence="5" type="ORF">HETSPECPRED_005261</name>
</gene>
<evidence type="ECO:0000256" key="3">
    <source>
        <dbReference type="ARBA" id="ARBA00022691"/>
    </source>
</evidence>
<dbReference type="PANTHER" id="PTHR44068">
    <property type="entry name" value="ZGC:194242"/>
    <property type="match status" value="1"/>
</dbReference>
<reference evidence="5" key="1">
    <citation type="submission" date="2021-03" db="EMBL/GenBank/DDBJ databases">
        <authorList>
            <person name="Tagirdzhanova G."/>
        </authorList>
    </citation>
    <scope>NUCLEOTIDE SEQUENCE</scope>
</reference>
<sequence>MNESKDSSVTRARTYYNSSAADRFYFIIWGGNDIHIGLYTSDKEPIASASQRTVERMTETVGTITSNTRVLDLGAGYGGAARWLASRSGCKVTCLNLSEVQNKRNRSMTREAELDHLVKIVDGDFEHLPFDDGSFDLIWSQDSFLHSSNRQTVVREISRVLIPKGGAVVFTDPMAATNPSEEKLGPIKQRLSIDTFGSQKFYDEEFAQYGFEAVSFEGHRDQLTLHYSRVLQEIEKQKEALDKDIPTDYFERVKDGLSTWITGAKEEQLDWGIHLFRR</sequence>
<keyword evidence="6" id="KW-1185">Reference proteome</keyword>
<keyword evidence="3" id="KW-0949">S-adenosyl-L-methionine</keyword>
<dbReference type="CDD" id="cd02440">
    <property type="entry name" value="AdoMet_MTases"/>
    <property type="match status" value="1"/>
</dbReference>
<accession>A0A8H3FBY5</accession>
<protein>
    <recommendedName>
        <fullName evidence="4">Methyltransferase type 11 domain-containing protein</fullName>
    </recommendedName>
</protein>
<dbReference type="EMBL" id="CAJPDS010000032">
    <property type="protein sequence ID" value="CAF9923171.1"/>
    <property type="molecule type" value="Genomic_DNA"/>
</dbReference>
<feature type="domain" description="Methyltransferase type 11" evidence="4">
    <location>
        <begin position="71"/>
        <end position="167"/>
    </location>
</feature>
<evidence type="ECO:0000313" key="5">
    <source>
        <dbReference type="EMBL" id="CAF9923171.1"/>
    </source>
</evidence>
<dbReference type="Proteomes" id="UP000664521">
    <property type="component" value="Unassembled WGS sequence"/>
</dbReference>
<dbReference type="GO" id="GO:0008757">
    <property type="term" value="F:S-adenosylmethionine-dependent methyltransferase activity"/>
    <property type="evidence" value="ECO:0007669"/>
    <property type="project" value="InterPro"/>
</dbReference>
<evidence type="ECO:0000259" key="4">
    <source>
        <dbReference type="Pfam" id="PF08241"/>
    </source>
</evidence>
<dbReference type="GO" id="GO:0032259">
    <property type="term" value="P:methylation"/>
    <property type="evidence" value="ECO:0007669"/>
    <property type="project" value="UniProtKB-KW"/>
</dbReference>
<keyword evidence="2" id="KW-0808">Transferase</keyword>
<comment type="caution">
    <text evidence="5">The sequence shown here is derived from an EMBL/GenBank/DDBJ whole genome shotgun (WGS) entry which is preliminary data.</text>
</comment>
<dbReference type="AlphaFoldDB" id="A0A8H3FBY5"/>
<dbReference type="InterPro" id="IPR029063">
    <property type="entry name" value="SAM-dependent_MTases_sf"/>
</dbReference>
<dbReference type="PANTHER" id="PTHR44068:SF11">
    <property type="entry name" value="GERANYL DIPHOSPHATE 2-C-METHYLTRANSFERASE"/>
    <property type="match status" value="1"/>
</dbReference>
<organism evidence="5 6">
    <name type="scientific">Heterodermia speciosa</name>
    <dbReference type="NCBI Taxonomy" id="116794"/>
    <lineage>
        <taxon>Eukaryota</taxon>
        <taxon>Fungi</taxon>
        <taxon>Dikarya</taxon>
        <taxon>Ascomycota</taxon>
        <taxon>Pezizomycotina</taxon>
        <taxon>Lecanoromycetes</taxon>
        <taxon>OSLEUM clade</taxon>
        <taxon>Lecanoromycetidae</taxon>
        <taxon>Caliciales</taxon>
        <taxon>Physciaceae</taxon>
        <taxon>Heterodermia</taxon>
    </lineage>
</organism>
<dbReference type="GO" id="GO:0008170">
    <property type="term" value="F:N-methyltransferase activity"/>
    <property type="evidence" value="ECO:0007669"/>
    <property type="project" value="UniProtKB-ARBA"/>
</dbReference>
<dbReference type="InterPro" id="IPR013216">
    <property type="entry name" value="Methyltransf_11"/>
</dbReference>
<dbReference type="FunFam" id="3.40.50.150:FF:000461">
    <property type="entry name" value="Sarcosine/dimethylglycine N-methyltransferase"/>
    <property type="match status" value="1"/>
</dbReference>
<dbReference type="SUPFAM" id="SSF53335">
    <property type="entry name" value="S-adenosyl-L-methionine-dependent methyltransferases"/>
    <property type="match status" value="1"/>
</dbReference>
<dbReference type="Gene3D" id="3.40.50.150">
    <property type="entry name" value="Vaccinia Virus protein VP39"/>
    <property type="match status" value="1"/>
</dbReference>
<proteinExistence type="predicted"/>
<dbReference type="Pfam" id="PF08241">
    <property type="entry name" value="Methyltransf_11"/>
    <property type="match status" value="1"/>
</dbReference>
<name>A0A8H3FBY5_9LECA</name>
<evidence type="ECO:0000313" key="6">
    <source>
        <dbReference type="Proteomes" id="UP000664521"/>
    </source>
</evidence>
<evidence type="ECO:0000256" key="1">
    <source>
        <dbReference type="ARBA" id="ARBA00022603"/>
    </source>
</evidence>
<keyword evidence="1" id="KW-0489">Methyltransferase</keyword>